<feature type="signal peptide" evidence="8">
    <location>
        <begin position="1"/>
        <end position="20"/>
    </location>
</feature>
<evidence type="ECO:0000256" key="4">
    <source>
        <dbReference type="ARBA" id="ARBA00022692"/>
    </source>
</evidence>
<protein>
    <submittedName>
        <fullName evidence="10">SusC/RagA family TonB-linked outer membrane protein</fullName>
    </submittedName>
</protein>
<evidence type="ECO:0000256" key="5">
    <source>
        <dbReference type="ARBA" id="ARBA00023136"/>
    </source>
</evidence>
<dbReference type="PROSITE" id="PS52016">
    <property type="entry name" value="TONB_DEPENDENT_REC_3"/>
    <property type="match status" value="1"/>
</dbReference>
<dbReference type="InterPro" id="IPR036942">
    <property type="entry name" value="Beta-barrel_TonB_sf"/>
</dbReference>
<comment type="subcellular location">
    <subcellularLocation>
        <location evidence="1 7">Cell outer membrane</location>
        <topology evidence="1 7">Multi-pass membrane protein</topology>
    </subcellularLocation>
</comment>
<dbReference type="InterPro" id="IPR023996">
    <property type="entry name" value="TonB-dep_OMP_SusC/RagA"/>
</dbReference>
<dbReference type="InterPro" id="IPR023997">
    <property type="entry name" value="TonB-dep_OMP_SusC/RagA_CS"/>
</dbReference>
<dbReference type="Pfam" id="PF13715">
    <property type="entry name" value="CarbopepD_reg_2"/>
    <property type="match status" value="1"/>
</dbReference>
<dbReference type="Proteomes" id="UP001199816">
    <property type="component" value="Unassembled WGS sequence"/>
</dbReference>
<accession>A0ABS8PN58</accession>
<dbReference type="Gene3D" id="2.170.130.10">
    <property type="entry name" value="TonB-dependent receptor, plug domain"/>
    <property type="match status" value="1"/>
</dbReference>
<keyword evidence="6 7" id="KW-0998">Cell outer membrane</keyword>
<evidence type="ECO:0000256" key="7">
    <source>
        <dbReference type="PROSITE-ProRule" id="PRU01360"/>
    </source>
</evidence>
<dbReference type="InterPro" id="IPR008969">
    <property type="entry name" value="CarboxyPept-like_regulatory"/>
</dbReference>
<evidence type="ECO:0000256" key="8">
    <source>
        <dbReference type="SAM" id="SignalP"/>
    </source>
</evidence>
<keyword evidence="8" id="KW-0732">Signal</keyword>
<evidence type="ECO:0000259" key="9">
    <source>
        <dbReference type="Pfam" id="PF07715"/>
    </source>
</evidence>
<dbReference type="SUPFAM" id="SSF49464">
    <property type="entry name" value="Carboxypeptidase regulatory domain-like"/>
    <property type="match status" value="1"/>
</dbReference>
<dbReference type="NCBIfam" id="TIGR04057">
    <property type="entry name" value="SusC_RagA_signa"/>
    <property type="match status" value="1"/>
</dbReference>
<feature type="domain" description="TonB-dependent receptor plug" evidence="9">
    <location>
        <begin position="118"/>
        <end position="247"/>
    </location>
</feature>
<dbReference type="Pfam" id="PF07715">
    <property type="entry name" value="Plug"/>
    <property type="match status" value="1"/>
</dbReference>
<evidence type="ECO:0000313" key="11">
    <source>
        <dbReference type="Proteomes" id="UP001199816"/>
    </source>
</evidence>
<dbReference type="RefSeq" id="WP_231003609.1">
    <property type="nucleotide sequence ID" value="NZ_JAJNEC010000004.1"/>
</dbReference>
<dbReference type="EMBL" id="JAJNEC010000004">
    <property type="protein sequence ID" value="MCD2422531.1"/>
    <property type="molecule type" value="Genomic_DNA"/>
</dbReference>
<dbReference type="InterPro" id="IPR037066">
    <property type="entry name" value="Plug_dom_sf"/>
</dbReference>
<organism evidence="10 11">
    <name type="scientific">Niabella pedocola</name>
    <dbReference type="NCBI Taxonomy" id="1752077"/>
    <lineage>
        <taxon>Bacteria</taxon>
        <taxon>Pseudomonadati</taxon>
        <taxon>Bacteroidota</taxon>
        <taxon>Chitinophagia</taxon>
        <taxon>Chitinophagales</taxon>
        <taxon>Chitinophagaceae</taxon>
        <taxon>Niabella</taxon>
    </lineage>
</organism>
<proteinExistence type="inferred from homology"/>
<dbReference type="Gene3D" id="2.60.40.1120">
    <property type="entry name" value="Carboxypeptidase-like, regulatory domain"/>
    <property type="match status" value="1"/>
</dbReference>
<comment type="similarity">
    <text evidence="7">Belongs to the TonB-dependent receptor family.</text>
</comment>
<sequence>MRIWVLTISVFLLMQVAAQAQRVVKGRIQDKATGTAVSGATISRGSRSVQSDSAGHFSIEAAAGAKLQVSHVNYSAAAYTVTDDTTQVVIEMEADDSKNSMNTVVVVGFQKKNRLISTAATTVISAEDIKDVPASSVVDLLQGKVAGVNIQNTSGAPGAKSSIFQRGLSSIAVTGEGNDAYLATAQPLIIIDGVPVDPNTDNEYGFAQAGPGISPLALLPAEDVESIEILKDAAATSAYGSRGAYGVWIITTKRGRSKRPQISYIGNLFLSDVPTLRPIYGGRMERALKIMQVVENNLYSRQYGMAQVNMNYLLSDSLNPYLNNSTNWQSLFYRPTYNHSHNLAFSGGDPSFNYKVNVSYYEENGIIKNTGLKRYSAGMNTIYQTKDSKFRMLAAITATSATNKKGSGVGLLQTGVATSGMASTLLPPPDVYTENSDALAAFQIDDDNKTNSILTNLTLELQLAKGLRFKTEGNFNFQTATSNTFYPSWLNSGSQYGLSTGSVSQSQYNTYSRNSNGYQNRNALSYLKSFGENTHNFSAFVFSEITGNLVNTNYSLLYGAPNNQISGPVGFNLARSIYGTLGAPVNGKTFAYGGTVSYNYLQKYVLDVNFRQDGSSTTGPLAGYRQNPSIAFRWNFFKERFMNKASWLDYGAIRGSWGKTVSPQGDIFTAYGRYYPSGTYMGQPTVLMDYGTAANPLFLPVSTIQYNLGFEGGFLKNRITIDYDYYYRIVDDQVYYVELPRETGYSRMPGNNVSIVNYGHELTLSFRPLAFNSKTNWRLQINGAFNRSILTGLPEHMRQIVYNPNDLLGLPVLYRLGRNPLGNLLYNTKGVYATNADVPYDPMTGKRMQINGQYLTAGDPIFADLNGDYKIDANDRVAVGDPQPKLTGGIINTLTYKNFGLTLSTSFTFFRDVLNTPLARTFQYFYNPDNANVSSTQVLPPISQYNYWKQPGDNATYPYPLDYQQNRLIDAFRYNQTLFMEDGSYFKFNYVTFSYTLNKNWVSRFLISNARIYFTGKNLLVLSHYSGPNPENVSDLGRDNPNGYPNPRQYSLGVNVTF</sequence>
<evidence type="ECO:0000313" key="10">
    <source>
        <dbReference type="EMBL" id="MCD2422531.1"/>
    </source>
</evidence>
<evidence type="ECO:0000256" key="1">
    <source>
        <dbReference type="ARBA" id="ARBA00004571"/>
    </source>
</evidence>
<keyword evidence="11" id="KW-1185">Reference proteome</keyword>
<keyword evidence="2 7" id="KW-0813">Transport</keyword>
<dbReference type="InterPro" id="IPR012910">
    <property type="entry name" value="Plug_dom"/>
</dbReference>
<keyword evidence="4 7" id="KW-0812">Transmembrane</keyword>
<dbReference type="InterPro" id="IPR039426">
    <property type="entry name" value="TonB-dep_rcpt-like"/>
</dbReference>
<evidence type="ECO:0000256" key="3">
    <source>
        <dbReference type="ARBA" id="ARBA00022452"/>
    </source>
</evidence>
<dbReference type="SUPFAM" id="SSF56935">
    <property type="entry name" value="Porins"/>
    <property type="match status" value="1"/>
</dbReference>
<reference evidence="10 11" key="1">
    <citation type="submission" date="2021-11" db="EMBL/GenBank/DDBJ databases">
        <title>Genomic of Niabella pedocola.</title>
        <authorList>
            <person name="Wu T."/>
        </authorList>
    </citation>
    <scope>NUCLEOTIDE SEQUENCE [LARGE SCALE GENOMIC DNA]</scope>
    <source>
        <strain evidence="10 11">JCM 31011</strain>
    </source>
</reference>
<evidence type="ECO:0000256" key="6">
    <source>
        <dbReference type="ARBA" id="ARBA00023237"/>
    </source>
</evidence>
<dbReference type="Gene3D" id="2.40.170.20">
    <property type="entry name" value="TonB-dependent receptor, beta-barrel domain"/>
    <property type="match status" value="1"/>
</dbReference>
<keyword evidence="3 7" id="KW-1134">Transmembrane beta strand</keyword>
<feature type="chain" id="PRO_5046899213" evidence="8">
    <location>
        <begin position="21"/>
        <end position="1058"/>
    </location>
</feature>
<gene>
    <name evidence="10" type="ORF">LQ567_07130</name>
</gene>
<dbReference type="NCBIfam" id="TIGR04056">
    <property type="entry name" value="OMP_RagA_SusC"/>
    <property type="match status" value="1"/>
</dbReference>
<keyword evidence="5 7" id="KW-0472">Membrane</keyword>
<name>A0ABS8PN58_9BACT</name>
<evidence type="ECO:0000256" key="2">
    <source>
        <dbReference type="ARBA" id="ARBA00022448"/>
    </source>
</evidence>
<comment type="caution">
    <text evidence="10">The sequence shown here is derived from an EMBL/GenBank/DDBJ whole genome shotgun (WGS) entry which is preliminary data.</text>
</comment>